<dbReference type="InterPro" id="IPR029069">
    <property type="entry name" value="HotDog_dom_sf"/>
</dbReference>
<organism evidence="3 4">
    <name type="scientific">Nocardia halotolerans</name>
    <dbReference type="NCBI Taxonomy" id="1755878"/>
    <lineage>
        <taxon>Bacteria</taxon>
        <taxon>Bacillati</taxon>
        <taxon>Actinomycetota</taxon>
        <taxon>Actinomycetes</taxon>
        <taxon>Mycobacteriales</taxon>
        <taxon>Nocardiaceae</taxon>
        <taxon>Nocardia</taxon>
    </lineage>
</organism>
<dbReference type="InterPro" id="IPR002864">
    <property type="entry name" value="Acyl-ACP_thioesterase_NHD"/>
</dbReference>
<evidence type="ECO:0000259" key="1">
    <source>
        <dbReference type="Pfam" id="PF01643"/>
    </source>
</evidence>
<accession>A0ABV8VKG1</accession>
<sequence length="257" mass="29403">MSLDQPLAPLPQEGTGFATAWPVRAGDVDPYRRLRFDGVARYLQDIAYDELHQTDLHRTDPTWIVRRTVIDVVRPVVWPDHVHLTRWCASMSTRWTNMRVRITSEGGGLIETEGFWINLSESSNLPARISDDGLAYLARSTDEHRLRWRPYLTDPAPRESDTDVPFPVRATDIDQFNHVNNACYWQAVEQFLVDYPKLLAAPHRAVIEYVAPVLAREHITVRARYEPGDVAGRPVLRLWFVVGGITTTVVRVMPLPQ</sequence>
<protein>
    <submittedName>
        <fullName evidence="3">Acyl-[acyl-carrier-protein] thioesterase</fullName>
    </submittedName>
</protein>
<dbReference type="Pfam" id="PF01643">
    <property type="entry name" value="Acyl-ACP_TE"/>
    <property type="match status" value="1"/>
</dbReference>
<evidence type="ECO:0000313" key="4">
    <source>
        <dbReference type="Proteomes" id="UP001595844"/>
    </source>
</evidence>
<evidence type="ECO:0000313" key="3">
    <source>
        <dbReference type="EMBL" id="MFC4375761.1"/>
    </source>
</evidence>
<feature type="domain" description="Acyl-ACP thioesterase-like C-terminal" evidence="2">
    <location>
        <begin position="159"/>
        <end position="220"/>
    </location>
</feature>
<reference evidence="4" key="1">
    <citation type="journal article" date="2019" name="Int. J. Syst. Evol. Microbiol.">
        <title>The Global Catalogue of Microorganisms (GCM) 10K type strain sequencing project: providing services to taxonomists for standard genome sequencing and annotation.</title>
        <authorList>
            <consortium name="The Broad Institute Genomics Platform"/>
            <consortium name="The Broad Institute Genome Sequencing Center for Infectious Disease"/>
            <person name="Wu L."/>
            <person name="Ma J."/>
        </authorList>
    </citation>
    <scope>NUCLEOTIDE SEQUENCE [LARGE SCALE GENOMIC DNA]</scope>
    <source>
        <strain evidence="4">IBRC-M 10490</strain>
    </source>
</reference>
<feature type="domain" description="Acyl-ACP thioesterase N-terminal hotdog" evidence="1">
    <location>
        <begin position="16"/>
        <end position="135"/>
    </location>
</feature>
<comment type="caution">
    <text evidence="3">The sequence shown here is derived from an EMBL/GenBank/DDBJ whole genome shotgun (WGS) entry which is preliminary data.</text>
</comment>
<dbReference type="EMBL" id="JBHSDL010000014">
    <property type="protein sequence ID" value="MFC4375761.1"/>
    <property type="molecule type" value="Genomic_DNA"/>
</dbReference>
<dbReference type="Proteomes" id="UP001595844">
    <property type="component" value="Unassembled WGS sequence"/>
</dbReference>
<dbReference type="RefSeq" id="WP_378562992.1">
    <property type="nucleotide sequence ID" value="NZ_JBHSDL010000014.1"/>
</dbReference>
<dbReference type="InterPro" id="IPR049427">
    <property type="entry name" value="Acyl-ACP_TE_C"/>
</dbReference>
<dbReference type="Gene3D" id="3.10.129.10">
    <property type="entry name" value="Hotdog Thioesterase"/>
    <property type="match status" value="1"/>
</dbReference>
<dbReference type="PANTHER" id="PTHR31793:SF24">
    <property type="entry name" value="LONG-CHAIN ACYL-COA THIOESTERASE FADM"/>
    <property type="match status" value="1"/>
</dbReference>
<dbReference type="CDD" id="cd00586">
    <property type="entry name" value="4HBT"/>
    <property type="match status" value="1"/>
</dbReference>
<keyword evidence="4" id="KW-1185">Reference proteome</keyword>
<evidence type="ECO:0000259" key="2">
    <source>
        <dbReference type="Pfam" id="PF20791"/>
    </source>
</evidence>
<dbReference type="PANTHER" id="PTHR31793">
    <property type="entry name" value="4-HYDROXYBENZOYL-COA THIOESTERASE FAMILY MEMBER"/>
    <property type="match status" value="1"/>
</dbReference>
<dbReference type="SUPFAM" id="SSF54637">
    <property type="entry name" value="Thioesterase/thiol ester dehydrase-isomerase"/>
    <property type="match status" value="2"/>
</dbReference>
<dbReference type="InterPro" id="IPR050563">
    <property type="entry name" value="4-hydroxybenzoyl-CoA_TE"/>
</dbReference>
<dbReference type="Pfam" id="PF20791">
    <property type="entry name" value="Acyl-ACP_TE_C"/>
    <property type="match status" value="1"/>
</dbReference>
<gene>
    <name evidence="3" type="ORF">ACFO5K_16795</name>
</gene>
<proteinExistence type="predicted"/>
<name>A0ABV8VKG1_9NOCA</name>